<proteinExistence type="predicted"/>
<organism evidence="3 4">
    <name type="scientific">Fusarium sporotrichioides</name>
    <dbReference type="NCBI Taxonomy" id="5514"/>
    <lineage>
        <taxon>Eukaryota</taxon>
        <taxon>Fungi</taxon>
        <taxon>Dikarya</taxon>
        <taxon>Ascomycota</taxon>
        <taxon>Pezizomycotina</taxon>
        <taxon>Sordariomycetes</taxon>
        <taxon>Hypocreomycetidae</taxon>
        <taxon>Hypocreales</taxon>
        <taxon>Nectriaceae</taxon>
        <taxon>Fusarium</taxon>
    </lineage>
</organism>
<dbReference type="EMBL" id="PXOF01000090">
    <property type="protein sequence ID" value="RGP66727.1"/>
    <property type="molecule type" value="Genomic_DNA"/>
</dbReference>
<accession>A0A395S3A2</accession>
<comment type="caution">
    <text evidence="3">The sequence shown here is derived from an EMBL/GenBank/DDBJ whole genome shotgun (WGS) entry which is preliminary data.</text>
</comment>
<dbReference type="Pfam" id="PF22693">
    <property type="entry name" value="MACPF_1"/>
    <property type="match status" value="1"/>
</dbReference>
<feature type="compositionally biased region" description="Basic and acidic residues" evidence="1">
    <location>
        <begin position="91"/>
        <end position="100"/>
    </location>
</feature>
<evidence type="ECO:0000256" key="1">
    <source>
        <dbReference type="SAM" id="MobiDB-lite"/>
    </source>
</evidence>
<dbReference type="STRING" id="5514.A0A395S3A2"/>
<feature type="region of interest" description="Disordered" evidence="1">
    <location>
        <begin position="76"/>
        <end position="110"/>
    </location>
</feature>
<dbReference type="Proteomes" id="UP000266152">
    <property type="component" value="Unassembled WGS sequence"/>
</dbReference>
<feature type="domain" description="MACPF-like" evidence="2">
    <location>
        <begin position="296"/>
        <end position="448"/>
    </location>
</feature>
<gene>
    <name evidence="3" type="ORF">FSPOR_6467</name>
</gene>
<evidence type="ECO:0000313" key="4">
    <source>
        <dbReference type="Proteomes" id="UP000266152"/>
    </source>
</evidence>
<sequence length="699" mass="76884">MTEKDTNMTVIRVFSGTKNKDEKLAAIRRLLIEKKVFGALDARNPFCNANGAEVSDQMSIAVYLGQLADEVKDNVPADTSGVAKDPSAKNGGDKGKEGKEAGNTNSKSADVLAKSKKMEIPKFHYKKKKVQTKTDDATQEFLKKKLDMKLRENKALSPMRAQLLQSAFQANKWTAAPAAKLSNGPKNPCVERTPFNAFKIKGRKFDPYEIVAPVLVARIPRFRVDDSSSVTVLETHNSLQASMAKISFNQTSIAASAGGSLWGVSAAAKAGFSTKEGTKEVTAGSEKHEEIHVTYNDVKDDIEKIRKEQSNEVKKDLVVAFGEKYASFVPGHIFSRRVKLGGRLISSHDTTSKSTEEQAQTENNLKAAAAVSVSGYGFSASAEMSHETAKQTDKSEKAQDFASNMSWEATGGNTVLCNDPPSWCGNVGNFRHWRIVEQSDIVPITKLISTFPGYEDIEDDFSTLSGLDILQEDRYVHTMIQLIDIRTNKKLVGFPRPDPEAFPDPKNPLQAVVAKLDPNSSPMYENGSIKLEHSSEEASHWLLEALAVKGQSARYSYGSEVPISNENLPEDVRYIGLGFSQIDGFYGEESGFLSPAPKPVNAPTSEGRGQFILESPPGEGRQRGTLRTCDIVVLKIANRGIPENPVYLMEGQYLGSDKEIQSLIEDVPAFYRLKTGDVNNKSKILRFKVVVEQHWTTEK</sequence>
<dbReference type="AlphaFoldDB" id="A0A395S3A2"/>
<evidence type="ECO:0000313" key="3">
    <source>
        <dbReference type="EMBL" id="RGP66727.1"/>
    </source>
</evidence>
<keyword evidence="4" id="KW-1185">Reference proteome</keyword>
<name>A0A395S3A2_FUSSP</name>
<dbReference type="InterPro" id="IPR054586">
    <property type="entry name" value="MACPF_1_fungal"/>
</dbReference>
<protein>
    <recommendedName>
        <fullName evidence="2">MACPF-like domain-containing protein</fullName>
    </recommendedName>
</protein>
<reference evidence="3 4" key="1">
    <citation type="journal article" date="2018" name="PLoS Pathog.">
        <title>Evolution of structural diversity of trichothecenes, a family of toxins produced by plant pathogenic and entomopathogenic fungi.</title>
        <authorList>
            <person name="Proctor R.H."/>
            <person name="McCormick S.P."/>
            <person name="Kim H.S."/>
            <person name="Cardoza R.E."/>
            <person name="Stanley A.M."/>
            <person name="Lindo L."/>
            <person name="Kelly A."/>
            <person name="Brown D.W."/>
            <person name="Lee T."/>
            <person name="Vaughan M.M."/>
            <person name="Alexander N.J."/>
            <person name="Busman M."/>
            <person name="Gutierrez S."/>
        </authorList>
    </citation>
    <scope>NUCLEOTIDE SEQUENCE [LARGE SCALE GENOMIC DNA]</scope>
    <source>
        <strain evidence="3 4">NRRL 3299</strain>
    </source>
</reference>
<evidence type="ECO:0000259" key="2">
    <source>
        <dbReference type="Pfam" id="PF22693"/>
    </source>
</evidence>